<protein>
    <submittedName>
        <fullName evidence="13">Cation H(+) antiporter 15-like protein</fullName>
    </submittedName>
</protein>
<evidence type="ECO:0000256" key="2">
    <source>
        <dbReference type="ARBA" id="ARBA00022448"/>
    </source>
</evidence>
<dbReference type="Proteomes" id="UP000236291">
    <property type="component" value="Unassembled WGS sequence"/>
</dbReference>
<evidence type="ECO:0000313" key="13">
    <source>
        <dbReference type="EMBL" id="PNY07997.1"/>
    </source>
</evidence>
<keyword evidence="4 11" id="KW-0812">Transmembrane</keyword>
<evidence type="ECO:0000256" key="10">
    <source>
        <dbReference type="ARBA" id="ARBA00038341"/>
    </source>
</evidence>
<keyword evidence="5" id="KW-0630">Potassium</keyword>
<dbReference type="InterPro" id="IPR050794">
    <property type="entry name" value="CPA2_transporter"/>
</dbReference>
<comment type="similarity">
    <text evidence="10">Belongs to the monovalent cation:proton antiporter 2 (CPA2) transporter (TC 2.A.37) family. CHX (TC 2.A.37.4) subfamily.</text>
</comment>
<evidence type="ECO:0000256" key="1">
    <source>
        <dbReference type="ARBA" id="ARBA00004141"/>
    </source>
</evidence>
<dbReference type="SUPFAM" id="SSF51735">
    <property type="entry name" value="NAD(P)-binding Rossmann-fold domains"/>
    <property type="match status" value="1"/>
</dbReference>
<feature type="transmembrane region" description="Helical" evidence="11">
    <location>
        <begin position="46"/>
        <end position="69"/>
    </location>
</feature>
<dbReference type="GO" id="GO:0015297">
    <property type="term" value="F:antiporter activity"/>
    <property type="evidence" value="ECO:0007669"/>
    <property type="project" value="InterPro"/>
</dbReference>
<dbReference type="GO" id="GO:0012505">
    <property type="term" value="C:endomembrane system"/>
    <property type="evidence" value="ECO:0007669"/>
    <property type="project" value="TreeGrafter"/>
</dbReference>
<organism evidence="13 14">
    <name type="scientific">Trifolium pratense</name>
    <name type="common">Red clover</name>
    <dbReference type="NCBI Taxonomy" id="57577"/>
    <lineage>
        <taxon>Eukaryota</taxon>
        <taxon>Viridiplantae</taxon>
        <taxon>Streptophyta</taxon>
        <taxon>Embryophyta</taxon>
        <taxon>Tracheophyta</taxon>
        <taxon>Spermatophyta</taxon>
        <taxon>Magnoliopsida</taxon>
        <taxon>eudicotyledons</taxon>
        <taxon>Gunneridae</taxon>
        <taxon>Pentapetalae</taxon>
        <taxon>rosids</taxon>
        <taxon>fabids</taxon>
        <taxon>Fabales</taxon>
        <taxon>Fabaceae</taxon>
        <taxon>Papilionoideae</taxon>
        <taxon>50 kb inversion clade</taxon>
        <taxon>NPAAA clade</taxon>
        <taxon>Hologalegina</taxon>
        <taxon>IRL clade</taxon>
        <taxon>Trifolieae</taxon>
        <taxon>Trifolium</taxon>
    </lineage>
</organism>
<dbReference type="InterPro" id="IPR057291">
    <property type="entry name" value="CHX17_2nd"/>
</dbReference>
<dbReference type="InterPro" id="IPR038770">
    <property type="entry name" value="Na+/solute_symporter_sf"/>
</dbReference>
<dbReference type="Pfam" id="PF02153">
    <property type="entry name" value="PDH_N"/>
    <property type="match status" value="1"/>
</dbReference>
<dbReference type="InterPro" id="IPR059064">
    <property type="entry name" value="TYRAAT2_C"/>
</dbReference>
<feature type="domain" description="Prephenate/arogenate dehydrogenase" evidence="12">
    <location>
        <begin position="588"/>
        <end position="848"/>
    </location>
</feature>
<name>A0A2K3NY89_TRIPR</name>
<keyword evidence="9 11" id="KW-0472">Membrane</keyword>
<dbReference type="GO" id="GO:0070403">
    <property type="term" value="F:NAD+ binding"/>
    <property type="evidence" value="ECO:0007669"/>
    <property type="project" value="InterPro"/>
</dbReference>
<feature type="transmembrane region" description="Helical" evidence="11">
    <location>
        <begin position="114"/>
        <end position="136"/>
    </location>
</feature>
<dbReference type="Pfam" id="PF26213">
    <property type="entry name" value="TYRAAT1_C"/>
    <property type="match status" value="1"/>
</dbReference>
<dbReference type="PROSITE" id="PS51176">
    <property type="entry name" value="PDH_ADH"/>
    <property type="match status" value="1"/>
</dbReference>
<keyword evidence="7" id="KW-0560">Oxidoreductase</keyword>
<feature type="transmembrane region" description="Helical" evidence="11">
    <location>
        <begin position="12"/>
        <end position="34"/>
    </location>
</feature>
<evidence type="ECO:0000256" key="3">
    <source>
        <dbReference type="ARBA" id="ARBA00022538"/>
    </source>
</evidence>
<dbReference type="AlphaFoldDB" id="A0A2K3NY89"/>
<dbReference type="GO" id="GO:0006571">
    <property type="term" value="P:tyrosine biosynthetic process"/>
    <property type="evidence" value="ECO:0007669"/>
    <property type="project" value="InterPro"/>
</dbReference>
<dbReference type="Gene3D" id="3.40.50.720">
    <property type="entry name" value="NAD(P)-binding Rossmann-like Domain"/>
    <property type="match status" value="1"/>
</dbReference>
<dbReference type="EMBL" id="ASHM01002233">
    <property type="protein sequence ID" value="PNY07997.1"/>
    <property type="molecule type" value="Genomic_DNA"/>
</dbReference>
<accession>A0A2K3NY89</accession>
<comment type="caution">
    <text evidence="13">The sequence shown here is derived from an EMBL/GenBank/DDBJ whole genome shotgun (WGS) entry which is preliminary data.</text>
</comment>
<evidence type="ECO:0000256" key="4">
    <source>
        <dbReference type="ARBA" id="ARBA00022692"/>
    </source>
</evidence>
<feature type="transmembrane region" description="Helical" evidence="11">
    <location>
        <begin position="156"/>
        <end position="177"/>
    </location>
</feature>
<sequence length="848" mass="95226">MLSNPLFPPKGAVIIETSAAFGVMFFFFIIGVKMDPATLMKTEKKAMIIGLSVFIFTFSIPTGLSLFMTTQVAMDKSLSNSLPLIAGSQSFTAFVVIAILLTELKILNTDIGRLAMSAAMFNDIIGFTFTAVQFAIMQNKGGLAIPEGPPLGTSLIAKMETFSFGFFYPTYLAVTGLQTNLFKIDYKSMWIVSTIVIVSVVVKIGAVMLPGYYNNIPLKECFVIGLILNARGIAELVVYNLWRGTKILTDQEFSLAVFSIMVINAIITPLIKFIYDPSKQYNAITRSSIQHSKGDMMDFRIMVCIHKNENIPTIMNLLEASHASEDRHVKVIALILVELLGRSRPLLVAHQQHDILRSTVSKSIQINNAFQQYAQQNKGYTSVELFTSISNYETMHDDICRIAVDRIPNILILPFHKQWAIDGSVGITNKAIQYMNINVLKMAPCSTGILIDRGTIDITQLFSRQSSTSTSAYHVGVFFIGGADDIEALAYSSRMCKNENVDVTVVRFLQFGLENSIERKRESNLIDEYRNINKGNNRFKTTDEVMKDGIEISKSIRKWIDSFDLVMVGMQHSESTMFEGYEEWSECPELGIIVGFGSFGQFLAKTMIKQGHILTATSRTDYSHSCLQLGIQFFRDVRTFIEANNDVILICTSILSFKEVLSSMPLVCLMKPTTLFVDVLSVKEHPRKLLLWVLPEEADILCTHPMFGPESGKDGWKDLNFMYDKVRISNEATCSNFLHIFASEGCKMLQMSCEEHDKIAAKSQFITHTIGRTLAEMDIESTPIDTKGFQTLIQLKDSTMRDSFDLYSGLFVHNRFAKQELENLQHALHKVKETLLQRTSEELGPEKD</sequence>
<feature type="transmembrane region" description="Helical" evidence="11">
    <location>
        <begin position="189"/>
        <end position="210"/>
    </location>
</feature>
<feature type="transmembrane region" description="Helical" evidence="11">
    <location>
        <begin position="222"/>
        <end position="242"/>
    </location>
</feature>
<dbReference type="GO" id="GO:0008977">
    <property type="term" value="F:prephenate dehydrogenase (NAD+) activity"/>
    <property type="evidence" value="ECO:0007669"/>
    <property type="project" value="InterPro"/>
</dbReference>
<dbReference type="InterPro" id="IPR046826">
    <property type="entry name" value="PDH_N"/>
</dbReference>
<evidence type="ECO:0000256" key="5">
    <source>
        <dbReference type="ARBA" id="ARBA00022958"/>
    </source>
</evidence>
<evidence type="ECO:0000256" key="11">
    <source>
        <dbReference type="SAM" id="Phobius"/>
    </source>
</evidence>
<dbReference type="InterPro" id="IPR036291">
    <property type="entry name" value="NAD(P)-bd_dom_sf"/>
</dbReference>
<dbReference type="Pfam" id="PF00999">
    <property type="entry name" value="Na_H_Exchanger"/>
    <property type="match status" value="1"/>
</dbReference>
<evidence type="ECO:0000313" key="14">
    <source>
        <dbReference type="Proteomes" id="UP000236291"/>
    </source>
</evidence>
<reference evidence="13 14" key="1">
    <citation type="journal article" date="2014" name="Am. J. Bot.">
        <title>Genome assembly and annotation for red clover (Trifolium pratense; Fabaceae).</title>
        <authorList>
            <person name="Istvanek J."/>
            <person name="Jaros M."/>
            <person name="Krenek A."/>
            <person name="Repkova J."/>
        </authorList>
    </citation>
    <scope>NUCLEOTIDE SEQUENCE [LARGE SCALE GENOMIC DNA]</scope>
    <source>
        <strain evidence="14">cv. Tatra</strain>
        <tissue evidence="13">Young leaves</tissue>
    </source>
</reference>
<keyword evidence="3" id="KW-0633">Potassium transport</keyword>
<proteinExistence type="inferred from homology"/>
<gene>
    <name evidence="13" type="ORF">L195_g004507</name>
</gene>
<dbReference type="GO" id="GO:0004665">
    <property type="term" value="F:prephenate dehydrogenase (NADP+) activity"/>
    <property type="evidence" value="ECO:0007669"/>
    <property type="project" value="InterPro"/>
</dbReference>
<dbReference type="PANTHER" id="PTHR32468">
    <property type="entry name" value="CATION/H + ANTIPORTER"/>
    <property type="match status" value="1"/>
</dbReference>
<keyword evidence="6 11" id="KW-1133">Transmembrane helix</keyword>
<evidence type="ECO:0000256" key="9">
    <source>
        <dbReference type="ARBA" id="ARBA00023136"/>
    </source>
</evidence>
<evidence type="ECO:0000256" key="7">
    <source>
        <dbReference type="ARBA" id="ARBA00023002"/>
    </source>
</evidence>
<dbReference type="ExpressionAtlas" id="A0A2K3NY89">
    <property type="expression patterns" value="baseline"/>
</dbReference>
<evidence type="ECO:0000256" key="8">
    <source>
        <dbReference type="ARBA" id="ARBA00023065"/>
    </source>
</evidence>
<dbReference type="PANTHER" id="PTHR32468:SF35">
    <property type="entry name" value="CATION_H+ EXCHANGER DOMAIN-CONTAINING PROTEIN"/>
    <property type="match status" value="1"/>
</dbReference>
<dbReference type="GO" id="GO:0006885">
    <property type="term" value="P:regulation of pH"/>
    <property type="evidence" value="ECO:0007669"/>
    <property type="project" value="TreeGrafter"/>
</dbReference>
<comment type="subcellular location">
    <subcellularLocation>
        <location evidence="1">Membrane</location>
        <topology evidence="1">Multi-pass membrane protein</topology>
    </subcellularLocation>
</comment>
<dbReference type="Pfam" id="PF23256">
    <property type="entry name" value="CHX17_2nd"/>
    <property type="match status" value="1"/>
</dbReference>
<evidence type="ECO:0000256" key="6">
    <source>
        <dbReference type="ARBA" id="ARBA00022989"/>
    </source>
</evidence>
<keyword evidence="8" id="KW-0406">Ion transport</keyword>
<feature type="transmembrane region" description="Helical" evidence="11">
    <location>
        <begin position="81"/>
        <end position="102"/>
    </location>
</feature>
<dbReference type="GO" id="GO:0016020">
    <property type="term" value="C:membrane"/>
    <property type="evidence" value="ECO:0007669"/>
    <property type="project" value="UniProtKB-SubCell"/>
</dbReference>
<dbReference type="GO" id="GO:0006813">
    <property type="term" value="P:potassium ion transport"/>
    <property type="evidence" value="ECO:0007669"/>
    <property type="project" value="UniProtKB-KW"/>
</dbReference>
<dbReference type="GO" id="GO:1902600">
    <property type="term" value="P:proton transmembrane transport"/>
    <property type="evidence" value="ECO:0007669"/>
    <property type="project" value="InterPro"/>
</dbReference>
<dbReference type="InterPro" id="IPR003099">
    <property type="entry name" value="Prephen_DH"/>
</dbReference>
<dbReference type="Gene3D" id="1.20.1530.20">
    <property type="match status" value="2"/>
</dbReference>
<evidence type="ECO:0000259" key="12">
    <source>
        <dbReference type="PROSITE" id="PS51176"/>
    </source>
</evidence>
<keyword evidence="2" id="KW-0813">Transport</keyword>
<reference evidence="13 14" key="2">
    <citation type="journal article" date="2017" name="Front. Plant Sci.">
        <title>Gene Classification and Mining of Molecular Markers Useful in Red Clover (Trifolium pratense) Breeding.</title>
        <authorList>
            <person name="Istvanek J."/>
            <person name="Dluhosova J."/>
            <person name="Dluhos P."/>
            <person name="Patkova L."/>
            <person name="Nedelnik J."/>
            <person name="Repkova J."/>
        </authorList>
    </citation>
    <scope>NUCLEOTIDE SEQUENCE [LARGE SCALE GENOMIC DNA]</scope>
    <source>
        <strain evidence="14">cv. Tatra</strain>
        <tissue evidence="13">Young leaves</tissue>
    </source>
</reference>
<feature type="transmembrane region" description="Helical" evidence="11">
    <location>
        <begin position="254"/>
        <end position="275"/>
    </location>
</feature>
<dbReference type="InterPro" id="IPR006153">
    <property type="entry name" value="Cation/H_exchanger_TM"/>
</dbReference>